<protein>
    <submittedName>
        <fullName evidence="1">Uncharacterized protein</fullName>
    </submittedName>
</protein>
<sequence>MGNKLDYYVPGRLSFNYADEKAGQTCLDAKPPSFMVAEDIRFYTANYRVLRDAFIILTKHWNDVVAAVGNNGVSNYSKGEGKKKAQVIEADMGKYYEIRKAIGTRTKTV</sequence>
<evidence type="ECO:0000313" key="2">
    <source>
        <dbReference type="Proteomes" id="UP001325680"/>
    </source>
</evidence>
<evidence type="ECO:0000313" key="1">
    <source>
        <dbReference type="EMBL" id="WQD39018.1"/>
    </source>
</evidence>
<accession>A0ABZ0W6U1</accession>
<organism evidence="1 2">
    <name type="scientific">Niabella yanshanensis</name>
    <dbReference type="NCBI Taxonomy" id="577386"/>
    <lineage>
        <taxon>Bacteria</taxon>
        <taxon>Pseudomonadati</taxon>
        <taxon>Bacteroidota</taxon>
        <taxon>Chitinophagia</taxon>
        <taxon>Chitinophagales</taxon>
        <taxon>Chitinophagaceae</taxon>
        <taxon>Niabella</taxon>
    </lineage>
</organism>
<keyword evidence="2" id="KW-1185">Reference proteome</keyword>
<dbReference type="Proteomes" id="UP001325680">
    <property type="component" value="Chromosome"/>
</dbReference>
<reference evidence="1 2" key="1">
    <citation type="submission" date="2023-12" db="EMBL/GenBank/DDBJ databases">
        <title>Genome sequencing and assembly of bacterial species from a model synthetic community.</title>
        <authorList>
            <person name="Hogle S.L."/>
        </authorList>
    </citation>
    <scope>NUCLEOTIDE SEQUENCE [LARGE SCALE GENOMIC DNA]</scope>
    <source>
        <strain evidence="1 2">HAMBI_3031</strain>
    </source>
</reference>
<proteinExistence type="predicted"/>
<name>A0ABZ0W6U1_9BACT</name>
<dbReference type="EMBL" id="CP139960">
    <property type="protein sequence ID" value="WQD39018.1"/>
    <property type="molecule type" value="Genomic_DNA"/>
</dbReference>
<dbReference type="RefSeq" id="WP_114792601.1">
    <property type="nucleotide sequence ID" value="NZ_CP139960.1"/>
</dbReference>
<gene>
    <name evidence="1" type="ORF">U0035_02510</name>
</gene>